<dbReference type="EMBL" id="JACVEL010000001">
    <property type="protein sequence ID" value="MBC9811033.1"/>
    <property type="molecule type" value="Genomic_DNA"/>
</dbReference>
<name>A0A8J6TYF4_9FLAO</name>
<keyword evidence="2" id="KW-1185">Reference proteome</keyword>
<accession>A0A8J6TYF4</accession>
<gene>
    <name evidence="1" type="ORF">H9Y05_00960</name>
</gene>
<dbReference type="Proteomes" id="UP000652681">
    <property type="component" value="Unassembled WGS sequence"/>
</dbReference>
<organism evidence="1 2">
    <name type="scientific">Taishania pollutisoli</name>
    <dbReference type="NCBI Taxonomy" id="2766479"/>
    <lineage>
        <taxon>Bacteria</taxon>
        <taxon>Pseudomonadati</taxon>
        <taxon>Bacteroidota</taxon>
        <taxon>Flavobacteriia</taxon>
        <taxon>Flavobacteriales</taxon>
        <taxon>Crocinitomicaceae</taxon>
        <taxon>Taishania</taxon>
    </lineage>
</organism>
<proteinExistence type="predicted"/>
<evidence type="ECO:0000313" key="1">
    <source>
        <dbReference type="EMBL" id="MBC9811033.1"/>
    </source>
</evidence>
<dbReference type="AlphaFoldDB" id="A0A8J6TYF4"/>
<dbReference type="RefSeq" id="WP_163492288.1">
    <property type="nucleotide sequence ID" value="NZ_JACVEL010000001.1"/>
</dbReference>
<comment type="caution">
    <text evidence="1">The sequence shown here is derived from an EMBL/GenBank/DDBJ whole genome shotgun (WGS) entry which is preliminary data.</text>
</comment>
<protein>
    <submittedName>
        <fullName evidence="1">Uncharacterized protein</fullName>
    </submittedName>
</protein>
<evidence type="ECO:0000313" key="2">
    <source>
        <dbReference type="Proteomes" id="UP000652681"/>
    </source>
</evidence>
<sequence>MAVRGRKILKDFFSNGKRPSQQEFEDLIDSSVNILDDGYSKNGKDGLKLAPKNDSNVLLSFCPQSGAEPSWVFAINETEDLLIERKKADNHTTTERNTPSLLLTSPKTIVTGDIEIQGIKKGTPVSDKLKESLKADGKWHDITEDLNGMYAMEIVATICGEKGSGEYAVLLAWATQCYGSQKKVKPIGSHYGFWGHKLKLRWHRQKNQSYRLQIKSRLQYKNWKNLAIDCHISYLHKYERSISEKA</sequence>
<reference evidence="1" key="1">
    <citation type="submission" date="2020-09" db="EMBL/GenBank/DDBJ databases">
        <title>Taishania pollutisoli gen. nov., sp. nov., Isolated from Tetrabromobisphenol A-Contaminated Soil.</title>
        <authorList>
            <person name="Chen Q."/>
        </authorList>
    </citation>
    <scope>NUCLEOTIDE SEQUENCE</scope>
    <source>
        <strain evidence="1">CZZ-1</strain>
    </source>
</reference>